<comment type="caution">
    <text evidence="3">Lacks conserved residue(s) required for the propagation of feature annotation.</text>
</comment>
<dbReference type="SMART" id="SM00284">
    <property type="entry name" value="OLF"/>
    <property type="match status" value="1"/>
</dbReference>
<dbReference type="PROSITE" id="PS51132">
    <property type="entry name" value="OLF"/>
    <property type="match status" value="1"/>
</dbReference>
<dbReference type="InterPro" id="IPR003112">
    <property type="entry name" value="Olfac-like_dom"/>
</dbReference>
<dbReference type="GeneTree" id="ENSGT00940000155454"/>
<dbReference type="GO" id="GO:0005615">
    <property type="term" value="C:extracellular space"/>
    <property type="evidence" value="ECO:0007669"/>
    <property type="project" value="TreeGrafter"/>
</dbReference>
<protein>
    <submittedName>
        <fullName evidence="6">Si:ch211-173a9.6</fullName>
    </submittedName>
</protein>
<reference evidence="6" key="1">
    <citation type="submission" date="2023-09" db="UniProtKB">
        <authorList>
            <consortium name="Ensembl"/>
        </authorList>
    </citation>
    <scope>IDENTIFICATION</scope>
</reference>
<dbReference type="Ensembl" id="ENSSPAT00000012306.1">
    <property type="protein sequence ID" value="ENSSPAP00000012100.1"/>
    <property type="gene ID" value="ENSSPAG00000009174.1"/>
</dbReference>
<dbReference type="InterPro" id="IPR050605">
    <property type="entry name" value="Olfactomedin-like_domain"/>
</dbReference>
<proteinExistence type="predicted"/>
<evidence type="ECO:0000313" key="6">
    <source>
        <dbReference type="Ensembl" id="ENSSPAP00000012100.1"/>
    </source>
</evidence>
<dbReference type="PANTHER" id="PTHR23192">
    <property type="entry name" value="OLFACTOMEDIN-RELATED"/>
    <property type="match status" value="1"/>
</dbReference>
<keyword evidence="4" id="KW-0175">Coiled coil</keyword>
<evidence type="ECO:0000256" key="3">
    <source>
        <dbReference type="PROSITE-ProRule" id="PRU00446"/>
    </source>
</evidence>
<dbReference type="GO" id="GO:0007165">
    <property type="term" value="P:signal transduction"/>
    <property type="evidence" value="ECO:0007669"/>
    <property type="project" value="TreeGrafter"/>
</dbReference>
<dbReference type="PANTHER" id="PTHR23192:SF7">
    <property type="entry name" value="OLFACTOMEDIN-4"/>
    <property type="match status" value="1"/>
</dbReference>
<organism evidence="6">
    <name type="scientific">Stegastes partitus</name>
    <name type="common">bicolor damselfish</name>
    <dbReference type="NCBI Taxonomy" id="144197"/>
    <lineage>
        <taxon>Eukaryota</taxon>
        <taxon>Metazoa</taxon>
        <taxon>Chordata</taxon>
        <taxon>Craniata</taxon>
        <taxon>Vertebrata</taxon>
        <taxon>Euteleostomi</taxon>
        <taxon>Actinopterygii</taxon>
        <taxon>Neopterygii</taxon>
        <taxon>Teleostei</taxon>
        <taxon>Neoteleostei</taxon>
        <taxon>Acanthomorphata</taxon>
        <taxon>Ovalentaria</taxon>
        <taxon>Pomacentridae</taxon>
        <taxon>Stegastes</taxon>
    </lineage>
</organism>
<dbReference type="Pfam" id="PF02191">
    <property type="entry name" value="OLF"/>
    <property type="match status" value="1"/>
</dbReference>
<dbReference type="STRING" id="144197.ENSSPAP00000012100"/>
<keyword evidence="2" id="KW-0964">Secreted</keyword>
<name>A0A3B4ZUY9_9TELE</name>
<evidence type="ECO:0000256" key="4">
    <source>
        <dbReference type="SAM" id="Coils"/>
    </source>
</evidence>
<feature type="domain" description="Olfactomedin-like" evidence="5">
    <location>
        <begin position="225"/>
        <end position="486"/>
    </location>
</feature>
<sequence length="487" mass="56063">MRKFNAMTMIVHNLMKTLPFSIQLNTIQFYLYTKRSRPDSSSLSRRLATVGRKNSALTSDQCVCHVYLPDTTFPADRLQHVQETSKDLIVEVDIQINKVYEGQLEVYLNQLKNLTVRLSMLQNSTEDYIKLDFELLRAELRDFEALVSQLRDSLSSSSPIFDSLYTEIHNMTDIVNQLESYDKSNLVVIRAEFAELQRKLKECQEDVQFGFLLNTANMFGFFPGNCNHTGIMSISKPVVIQLNAHLSPSYRYGGWGKDSKPQPGHESMYFYLANTSATVHDFSLYSDYENLILRSPFTTYSLPSSAVATGNNYIVYNNKLFYQRKAPYMLGKWYLTNPSGVGSKIPGASTEFSYSYSDNQYLDFSADETGLWVIYASDNNGKMVLGKFKSDSSSSLERTWYTGILMEMAGNAFMACGVMYATRPVDPKTEEIFYAYDTKTREEKHLSIPFQKFQETYTNLHYNPTDQKLYMYNNGYYVTYNVRFNKE</sequence>
<accession>A0A3B4ZUY9</accession>
<comment type="subcellular location">
    <subcellularLocation>
        <location evidence="1">Secreted</location>
    </subcellularLocation>
</comment>
<evidence type="ECO:0000256" key="2">
    <source>
        <dbReference type="ARBA" id="ARBA00022525"/>
    </source>
</evidence>
<evidence type="ECO:0000259" key="5">
    <source>
        <dbReference type="PROSITE" id="PS51132"/>
    </source>
</evidence>
<feature type="coiled-coil region" evidence="4">
    <location>
        <begin position="97"/>
        <end position="153"/>
    </location>
</feature>
<evidence type="ECO:0000256" key="1">
    <source>
        <dbReference type="ARBA" id="ARBA00004613"/>
    </source>
</evidence>
<dbReference type="AlphaFoldDB" id="A0A3B4ZUY9"/>